<evidence type="ECO:0000313" key="1">
    <source>
        <dbReference type="EMBL" id="CAG8670591.1"/>
    </source>
</evidence>
<name>A0ABN7UVL6_GIGMA</name>
<gene>
    <name evidence="1" type="ORF">GMARGA_LOCUS10397</name>
</gene>
<reference evidence="1 2" key="1">
    <citation type="submission" date="2021-06" db="EMBL/GenBank/DDBJ databases">
        <authorList>
            <person name="Kallberg Y."/>
            <person name="Tangrot J."/>
            <person name="Rosling A."/>
        </authorList>
    </citation>
    <scope>NUCLEOTIDE SEQUENCE [LARGE SCALE GENOMIC DNA]</scope>
    <source>
        <strain evidence="1 2">120-4 pot B 10/14</strain>
    </source>
</reference>
<protein>
    <submittedName>
        <fullName evidence="1">43128_t:CDS:1</fullName>
    </submittedName>
</protein>
<evidence type="ECO:0000313" key="2">
    <source>
        <dbReference type="Proteomes" id="UP000789901"/>
    </source>
</evidence>
<accession>A0ABN7UVL6</accession>
<dbReference type="EMBL" id="CAJVQB010005817">
    <property type="protein sequence ID" value="CAG8670591.1"/>
    <property type="molecule type" value="Genomic_DNA"/>
</dbReference>
<organism evidence="1 2">
    <name type="scientific">Gigaspora margarita</name>
    <dbReference type="NCBI Taxonomy" id="4874"/>
    <lineage>
        <taxon>Eukaryota</taxon>
        <taxon>Fungi</taxon>
        <taxon>Fungi incertae sedis</taxon>
        <taxon>Mucoromycota</taxon>
        <taxon>Glomeromycotina</taxon>
        <taxon>Glomeromycetes</taxon>
        <taxon>Diversisporales</taxon>
        <taxon>Gigasporaceae</taxon>
        <taxon>Gigaspora</taxon>
    </lineage>
</organism>
<sequence>SVGIRHISNNFEKVGHIKFYISSLFQNTGHMFNTNTNYRENQQVQGKPD</sequence>
<comment type="caution">
    <text evidence="1">The sequence shown here is derived from an EMBL/GenBank/DDBJ whole genome shotgun (WGS) entry which is preliminary data.</text>
</comment>
<proteinExistence type="predicted"/>
<keyword evidence="2" id="KW-1185">Reference proteome</keyword>
<feature type="non-terminal residue" evidence="1">
    <location>
        <position position="1"/>
    </location>
</feature>
<dbReference type="Proteomes" id="UP000789901">
    <property type="component" value="Unassembled WGS sequence"/>
</dbReference>